<protein>
    <submittedName>
        <fullName evidence="2">Uncharacterized protein</fullName>
    </submittedName>
</protein>
<keyword evidence="1" id="KW-0812">Transmembrane</keyword>
<evidence type="ECO:0000313" key="3">
    <source>
        <dbReference type="Proteomes" id="UP001580430"/>
    </source>
</evidence>
<sequence length="120" mass="13315">MNKKRIFFIGLLFLILIIGMVIITMFATTISPKNIAIQKSTITNEAITIKGEIIDSGNRFKGFETSYKNGSLYISVRGSIMPGLKSSGTFNLSFKNEYGPIDKVYLQGSEPADTVQVWPK</sequence>
<evidence type="ECO:0000256" key="1">
    <source>
        <dbReference type="SAM" id="Phobius"/>
    </source>
</evidence>
<gene>
    <name evidence="2" type="ORF">ACE5LO_09130</name>
</gene>
<organism evidence="2 3">
    <name type="scientific">Paenibacillus medicaginis</name>
    <dbReference type="NCBI Taxonomy" id="1470560"/>
    <lineage>
        <taxon>Bacteria</taxon>
        <taxon>Bacillati</taxon>
        <taxon>Bacillota</taxon>
        <taxon>Bacilli</taxon>
        <taxon>Bacillales</taxon>
        <taxon>Paenibacillaceae</taxon>
        <taxon>Paenibacillus</taxon>
    </lineage>
</organism>
<dbReference type="RefSeq" id="WP_375519700.1">
    <property type="nucleotide sequence ID" value="NZ_JBHIRY010000006.1"/>
</dbReference>
<accession>A0ABV5BZ63</accession>
<dbReference type="EMBL" id="JBHIRY010000006">
    <property type="protein sequence ID" value="MFB5760554.1"/>
    <property type="molecule type" value="Genomic_DNA"/>
</dbReference>
<keyword evidence="1" id="KW-0472">Membrane</keyword>
<proteinExistence type="predicted"/>
<reference evidence="2 3" key="1">
    <citation type="submission" date="2024-09" db="EMBL/GenBank/DDBJ databases">
        <title>Paenibacillus zeirhizospherea sp. nov., isolated from surface of the maize (Zea mays) roots in a horticulture field, Hungary.</title>
        <authorList>
            <person name="Marton D."/>
            <person name="Farkas M."/>
            <person name="Bedics A."/>
            <person name="Toth E."/>
            <person name="Tancsics A."/>
            <person name="Boka K."/>
            <person name="Marati G."/>
            <person name="Kriszt B."/>
            <person name="Cserhati M."/>
        </authorList>
    </citation>
    <scope>NUCLEOTIDE SEQUENCE [LARGE SCALE GENOMIC DNA]</scope>
    <source>
        <strain evidence="2 3">JCM 18446</strain>
    </source>
</reference>
<feature type="transmembrane region" description="Helical" evidence="1">
    <location>
        <begin position="6"/>
        <end position="30"/>
    </location>
</feature>
<keyword evidence="1" id="KW-1133">Transmembrane helix</keyword>
<keyword evidence="3" id="KW-1185">Reference proteome</keyword>
<name>A0ABV5BZ63_9BACL</name>
<evidence type="ECO:0000313" key="2">
    <source>
        <dbReference type="EMBL" id="MFB5760554.1"/>
    </source>
</evidence>
<dbReference type="Proteomes" id="UP001580430">
    <property type="component" value="Unassembled WGS sequence"/>
</dbReference>
<comment type="caution">
    <text evidence="2">The sequence shown here is derived from an EMBL/GenBank/DDBJ whole genome shotgun (WGS) entry which is preliminary data.</text>
</comment>